<dbReference type="SUPFAM" id="SSF51905">
    <property type="entry name" value="FAD/NAD(P)-binding domain"/>
    <property type="match status" value="1"/>
</dbReference>
<evidence type="ECO:0000313" key="5">
    <source>
        <dbReference type="EMBL" id="PJZ68688.1"/>
    </source>
</evidence>
<organism evidence="6 8">
    <name type="scientific">Leptospira perolatii</name>
    <dbReference type="NCBI Taxonomy" id="2023191"/>
    <lineage>
        <taxon>Bacteria</taxon>
        <taxon>Pseudomonadati</taxon>
        <taxon>Spirochaetota</taxon>
        <taxon>Spirochaetia</taxon>
        <taxon>Leptospirales</taxon>
        <taxon>Leptospiraceae</taxon>
        <taxon>Leptospira</taxon>
    </lineage>
</organism>
<keyword evidence="2" id="KW-0285">Flavoprotein</keyword>
<keyword evidence="7" id="KW-1185">Reference proteome</keyword>
<dbReference type="PRINTS" id="PR00420">
    <property type="entry name" value="RNGMNOXGNASE"/>
</dbReference>
<evidence type="ECO:0000259" key="4">
    <source>
        <dbReference type="Pfam" id="PF01494"/>
    </source>
</evidence>
<dbReference type="GO" id="GO:0071949">
    <property type="term" value="F:FAD binding"/>
    <property type="evidence" value="ECO:0007669"/>
    <property type="project" value="InterPro"/>
</dbReference>
<protein>
    <recommendedName>
        <fullName evidence="4">FAD-binding domain-containing protein</fullName>
    </recommendedName>
</protein>
<dbReference type="InterPro" id="IPR036188">
    <property type="entry name" value="FAD/NAD-bd_sf"/>
</dbReference>
<evidence type="ECO:0000256" key="3">
    <source>
        <dbReference type="ARBA" id="ARBA00022827"/>
    </source>
</evidence>
<comment type="caution">
    <text evidence="6">The sequence shown here is derived from an EMBL/GenBank/DDBJ whole genome shotgun (WGS) entry which is preliminary data.</text>
</comment>
<sequence>MNGNRGEILISGAGPTGLSAAIFLHEKKVKPRIIEKLKERVPYSKAFGVNSNTLTLFESSGITERFLSNGRKMYCVNFWKNGKILVRNDFTKVKHKYPFMLIQSQSETETILEEELKKRNILVERQTELESLTLKDQSILVTIINKEGHREQSAPEILFAAEGAHSQARKQLGIEFRGHRYEKEWELYDIELDTQLAKDEGHIIAKDEGGLLLIRIRDSVWRLAGNIPNLIEHLPKGTSPGKIKWQSKFLISHRIANHLQKGNVFLGGDTAHVHSPLGARGMNLGIEDAYVFAELYDKNRMKEYEALRRPLIRSVVARVNLITQIAAGDSAFSKWIRRILPFLSIGAPIILPFARKFILGIR</sequence>
<dbReference type="Proteomes" id="UP000231962">
    <property type="component" value="Unassembled WGS sequence"/>
</dbReference>
<evidence type="ECO:0000313" key="7">
    <source>
        <dbReference type="Proteomes" id="UP000231962"/>
    </source>
</evidence>
<dbReference type="EMBL" id="NPDY01000017">
    <property type="protein sequence ID" value="PJZ68688.1"/>
    <property type="molecule type" value="Genomic_DNA"/>
</dbReference>
<gene>
    <name evidence="5" type="ORF">CH360_14925</name>
    <name evidence="6" type="ORF">CH373_08430</name>
</gene>
<dbReference type="AlphaFoldDB" id="A0A2M9ZNB4"/>
<reference evidence="7 8" key="1">
    <citation type="submission" date="2017-07" db="EMBL/GenBank/DDBJ databases">
        <title>Leptospira spp. isolated from tropical soils.</title>
        <authorList>
            <person name="Thibeaux R."/>
            <person name="Iraola G."/>
            <person name="Ferres I."/>
            <person name="Bierque E."/>
            <person name="Girault D."/>
            <person name="Soupe-Gilbert M.-E."/>
            <person name="Picardeau M."/>
            <person name="Goarant C."/>
        </authorList>
    </citation>
    <scope>NUCLEOTIDE SEQUENCE [LARGE SCALE GENOMIC DNA]</scope>
    <source>
        <strain evidence="6 8">FH1-B-B1</strain>
        <strain evidence="5 7">FH1-B-C1</strain>
    </source>
</reference>
<dbReference type="OrthoDB" id="9766816at2"/>
<dbReference type="RefSeq" id="WP_100714856.1">
    <property type="nucleotide sequence ID" value="NZ_NPDY01000017.1"/>
</dbReference>
<feature type="domain" description="FAD-binding" evidence="4">
    <location>
        <begin position="238"/>
        <end position="317"/>
    </location>
</feature>
<keyword evidence="3" id="KW-0274">FAD</keyword>
<dbReference type="EMBL" id="NPDZ01000004">
    <property type="protein sequence ID" value="PJZ73524.1"/>
    <property type="molecule type" value="Genomic_DNA"/>
</dbReference>
<evidence type="ECO:0000256" key="1">
    <source>
        <dbReference type="ARBA" id="ARBA00001974"/>
    </source>
</evidence>
<dbReference type="PANTHER" id="PTHR43004:SF19">
    <property type="entry name" value="BINDING MONOOXYGENASE, PUTATIVE (JCVI)-RELATED"/>
    <property type="match status" value="1"/>
</dbReference>
<evidence type="ECO:0000313" key="8">
    <source>
        <dbReference type="Proteomes" id="UP000231990"/>
    </source>
</evidence>
<evidence type="ECO:0000256" key="2">
    <source>
        <dbReference type="ARBA" id="ARBA00022630"/>
    </source>
</evidence>
<accession>A0A2M9ZNB4</accession>
<name>A0A2M9ZNB4_9LEPT</name>
<dbReference type="Gene3D" id="3.30.70.2450">
    <property type="match status" value="1"/>
</dbReference>
<proteinExistence type="predicted"/>
<evidence type="ECO:0000313" key="6">
    <source>
        <dbReference type="EMBL" id="PJZ73524.1"/>
    </source>
</evidence>
<dbReference type="GO" id="GO:0016709">
    <property type="term" value="F:oxidoreductase activity, acting on paired donors, with incorporation or reduction of molecular oxygen, NAD(P)H as one donor, and incorporation of one atom of oxygen"/>
    <property type="evidence" value="ECO:0007669"/>
    <property type="project" value="UniProtKB-ARBA"/>
</dbReference>
<dbReference type="Gene3D" id="3.50.50.60">
    <property type="entry name" value="FAD/NAD(P)-binding domain"/>
    <property type="match status" value="1"/>
</dbReference>
<dbReference type="Pfam" id="PF01494">
    <property type="entry name" value="FAD_binding_3"/>
    <property type="match status" value="2"/>
</dbReference>
<dbReference type="PANTHER" id="PTHR43004">
    <property type="entry name" value="TRK SYSTEM POTASSIUM UPTAKE PROTEIN"/>
    <property type="match status" value="1"/>
</dbReference>
<comment type="cofactor">
    <cofactor evidence="1">
        <name>FAD</name>
        <dbReference type="ChEBI" id="CHEBI:57692"/>
    </cofactor>
</comment>
<dbReference type="InterPro" id="IPR050641">
    <property type="entry name" value="RIFMO-like"/>
</dbReference>
<feature type="domain" description="FAD-binding" evidence="4">
    <location>
        <begin position="7"/>
        <end position="197"/>
    </location>
</feature>
<dbReference type="InterPro" id="IPR002938">
    <property type="entry name" value="FAD-bd"/>
</dbReference>
<dbReference type="Proteomes" id="UP000231990">
    <property type="component" value="Unassembled WGS sequence"/>
</dbReference>